<evidence type="ECO:0000313" key="1">
    <source>
        <dbReference type="EMBL" id="KAF4712602.1"/>
    </source>
</evidence>
<sequence length="158" mass="16889">MHPSDPLRHALQKKTAEGGCGYCVFSEASVLDFGVIRAHSESSLTVKIHNPTARRVLMRVLVDDESPDSVAEGRDAEYFQKLGVRTDADVAAAADVCKMSSSQIAALKADELDAYANSGAREEIDFTHLAKEDPLVAPTFESCALCKCTAVASDSVQA</sequence>
<gene>
    <name evidence="1" type="ORF">FOZ62_027991</name>
</gene>
<protein>
    <submittedName>
        <fullName evidence="1">Uncharacterized protein</fullName>
    </submittedName>
</protein>
<proteinExistence type="predicted"/>
<dbReference type="AlphaFoldDB" id="A0A7J6QWV2"/>
<feature type="non-terminal residue" evidence="1">
    <location>
        <position position="158"/>
    </location>
</feature>
<reference evidence="1 2" key="1">
    <citation type="submission" date="2020-04" db="EMBL/GenBank/DDBJ databases">
        <title>Perkinsus olseni comparative genomics.</title>
        <authorList>
            <person name="Bogema D.R."/>
        </authorList>
    </citation>
    <scope>NUCLEOTIDE SEQUENCE [LARGE SCALE GENOMIC DNA]</scope>
    <source>
        <strain evidence="1">ATCC PRA-205</strain>
    </source>
</reference>
<accession>A0A7J6QWV2</accession>
<dbReference type="EMBL" id="JABANM010026676">
    <property type="protein sequence ID" value="KAF4712602.1"/>
    <property type="molecule type" value="Genomic_DNA"/>
</dbReference>
<name>A0A7J6QWV2_PEROL</name>
<organism evidence="1 2">
    <name type="scientific">Perkinsus olseni</name>
    <name type="common">Perkinsus atlanticus</name>
    <dbReference type="NCBI Taxonomy" id="32597"/>
    <lineage>
        <taxon>Eukaryota</taxon>
        <taxon>Sar</taxon>
        <taxon>Alveolata</taxon>
        <taxon>Perkinsozoa</taxon>
        <taxon>Perkinsea</taxon>
        <taxon>Perkinsida</taxon>
        <taxon>Perkinsidae</taxon>
        <taxon>Perkinsus</taxon>
    </lineage>
</organism>
<comment type="caution">
    <text evidence="1">The sequence shown here is derived from an EMBL/GenBank/DDBJ whole genome shotgun (WGS) entry which is preliminary data.</text>
</comment>
<dbReference type="Proteomes" id="UP000574390">
    <property type="component" value="Unassembled WGS sequence"/>
</dbReference>
<evidence type="ECO:0000313" key="2">
    <source>
        <dbReference type="Proteomes" id="UP000574390"/>
    </source>
</evidence>